<name>A0A1L9T2I4_9EURO</name>
<dbReference type="Proteomes" id="UP000184356">
    <property type="component" value="Unassembled WGS sequence"/>
</dbReference>
<sequence length="156" mass="17501">MRVNLGQKSKTPEARLPGIYTPGSYLFLSLSYPRLPPRISYLWQCLAFCLSQWVDSPRSPSPTGAMGFGWDSGRSRRKTALVWPLAISHRLTCVVNWSPRIAKLLIAPGVLSVLSGWLAGWGFARWKVHAKQNALSPLQSVLFRSLSASRIIWHDQ</sequence>
<reference evidence="2" key="1">
    <citation type="journal article" date="2017" name="Genome Biol.">
        <title>Comparative genomics reveals high biological diversity and specific adaptations in the industrially and medically important fungal genus Aspergillus.</title>
        <authorList>
            <person name="de Vries R.P."/>
            <person name="Riley R."/>
            <person name="Wiebenga A."/>
            <person name="Aguilar-Osorio G."/>
            <person name="Amillis S."/>
            <person name="Uchima C.A."/>
            <person name="Anderluh G."/>
            <person name="Asadollahi M."/>
            <person name="Askin M."/>
            <person name="Barry K."/>
            <person name="Battaglia E."/>
            <person name="Bayram O."/>
            <person name="Benocci T."/>
            <person name="Braus-Stromeyer S.A."/>
            <person name="Caldana C."/>
            <person name="Canovas D."/>
            <person name="Cerqueira G.C."/>
            <person name="Chen F."/>
            <person name="Chen W."/>
            <person name="Choi C."/>
            <person name="Clum A."/>
            <person name="Dos Santos R.A."/>
            <person name="Damasio A.R."/>
            <person name="Diallinas G."/>
            <person name="Emri T."/>
            <person name="Fekete E."/>
            <person name="Flipphi M."/>
            <person name="Freyberg S."/>
            <person name="Gallo A."/>
            <person name="Gournas C."/>
            <person name="Habgood R."/>
            <person name="Hainaut M."/>
            <person name="Harispe M.L."/>
            <person name="Henrissat B."/>
            <person name="Hilden K.S."/>
            <person name="Hope R."/>
            <person name="Hossain A."/>
            <person name="Karabika E."/>
            <person name="Karaffa L."/>
            <person name="Karanyi Z."/>
            <person name="Krasevec N."/>
            <person name="Kuo A."/>
            <person name="Kusch H."/>
            <person name="LaButti K."/>
            <person name="Lagendijk E.L."/>
            <person name="Lapidus A."/>
            <person name="Levasseur A."/>
            <person name="Lindquist E."/>
            <person name="Lipzen A."/>
            <person name="Logrieco A.F."/>
            <person name="MacCabe A."/>
            <person name="Maekelae M.R."/>
            <person name="Malavazi I."/>
            <person name="Melin P."/>
            <person name="Meyer V."/>
            <person name="Mielnichuk N."/>
            <person name="Miskei M."/>
            <person name="Molnar A.P."/>
            <person name="Mule G."/>
            <person name="Ngan C.Y."/>
            <person name="Orejas M."/>
            <person name="Orosz E."/>
            <person name="Ouedraogo J.P."/>
            <person name="Overkamp K.M."/>
            <person name="Park H.-S."/>
            <person name="Perrone G."/>
            <person name="Piumi F."/>
            <person name="Punt P.J."/>
            <person name="Ram A.F."/>
            <person name="Ramon A."/>
            <person name="Rauscher S."/>
            <person name="Record E."/>
            <person name="Riano-Pachon D.M."/>
            <person name="Robert V."/>
            <person name="Roehrig J."/>
            <person name="Ruller R."/>
            <person name="Salamov A."/>
            <person name="Salih N.S."/>
            <person name="Samson R.A."/>
            <person name="Sandor E."/>
            <person name="Sanguinetti M."/>
            <person name="Schuetze T."/>
            <person name="Sepcic K."/>
            <person name="Shelest E."/>
            <person name="Sherlock G."/>
            <person name="Sophianopoulou V."/>
            <person name="Squina F.M."/>
            <person name="Sun H."/>
            <person name="Susca A."/>
            <person name="Todd R.B."/>
            <person name="Tsang A."/>
            <person name="Unkles S.E."/>
            <person name="van de Wiele N."/>
            <person name="van Rossen-Uffink D."/>
            <person name="Oliveira J.V."/>
            <person name="Vesth T.C."/>
            <person name="Visser J."/>
            <person name="Yu J.-H."/>
            <person name="Zhou M."/>
            <person name="Andersen M.R."/>
            <person name="Archer D.B."/>
            <person name="Baker S.E."/>
            <person name="Benoit I."/>
            <person name="Brakhage A.A."/>
            <person name="Braus G.H."/>
            <person name="Fischer R."/>
            <person name="Frisvad J.C."/>
            <person name="Goldman G.H."/>
            <person name="Houbraken J."/>
            <person name="Oakley B."/>
            <person name="Pocsi I."/>
            <person name="Scazzocchio C."/>
            <person name="Seiboth B."/>
            <person name="vanKuyk P.A."/>
            <person name="Wortman J."/>
            <person name="Dyer P.S."/>
            <person name="Grigoriev I.V."/>
        </authorList>
    </citation>
    <scope>NUCLEOTIDE SEQUENCE [LARGE SCALE GENOMIC DNA]</scope>
    <source>
        <strain evidence="2">CBS 593.65</strain>
    </source>
</reference>
<dbReference type="VEuPathDB" id="FungiDB:ASPSYDRAFT_499854"/>
<protein>
    <submittedName>
        <fullName evidence="1">Uncharacterized protein</fullName>
    </submittedName>
</protein>
<dbReference type="GeneID" id="63764053"/>
<gene>
    <name evidence="1" type="ORF">ASPSYDRAFT_499854</name>
</gene>
<evidence type="ECO:0000313" key="1">
    <source>
        <dbReference type="EMBL" id="OJJ53674.1"/>
    </source>
</evidence>
<accession>A0A1L9T2I4</accession>
<keyword evidence="2" id="KW-1185">Reference proteome</keyword>
<evidence type="ECO:0000313" key="2">
    <source>
        <dbReference type="Proteomes" id="UP000184356"/>
    </source>
</evidence>
<proteinExistence type="predicted"/>
<dbReference type="RefSeq" id="XP_040697480.1">
    <property type="nucleotide sequence ID" value="XM_040847980.1"/>
</dbReference>
<dbReference type="AlphaFoldDB" id="A0A1L9T2I4"/>
<organism evidence="1 2">
    <name type="scientific">Aspergillus sydowii CBS 593.65</name>
    <dbReference type="NCBI Taxonomy" id="1036612"/>
    <lineage>
        <taxon>Eukaryota</taxon>
        <taxon>Fungi</taxon>
        <taxon>Dikarya</taxon>
        <taxon>Ascomycota</taxon>
        <taxon>Pezizomycotina</taxon>
        <taxon>Eurotiomycetes</taxon>
        <taxon>Eurotiomycetidae</taxon>
        <taxon>Eurotiales</taxon>
        <taxon>Aspergillaceae</taxon>
        <taxon>Aspergillus</taxon>
        <taxon>Aspergillus subgen. Nidulantes</taxon>
    </lineage>
</organism>
<dbReference type="EMBL" id="KV878596">
    <property type="protein sequence ID" value="OJJ53674.1"/>
    <property type="molecule type" value="Genomic_DNA"/>
</dbReference>